<keyword evidence="3" id="KW-1185">Reference proteome</keyword>
<proteinExistence type="predicted"/>
<feature type="compositionally biased region" description="Low complexity" evidence="1">
    <location>
        <begin position="102"/>
        <end position="112"/>
    </location>
</feature>
<feature type="compositionally biased region" description="Basic and acidic residues" evidence="1">
    <location>
        <begin position="73"/>
        <end position="88"/>
    </location>
</feature>
<organism evidence="2 3">
    <name type="scientific">Cichlidogyrus casuarinus</name>
    <dbReference type="NCBI Taxonomy" id="1844966"/>
    <lineage>
        <taxon>Eukaryota</taxon>
        <taxon>Metazoa</taxon>
        <taxon>Spiralia</taxon>
        <taxon>Lophotrochozoa</taxon>
        <taxon>Platyhelminthes</taxon>
        <taxon>Monogenea</taxon>
        <taxon>Monopisthocotylea</taxon>
        <taxon>Dactylogyridea</taxon>
        <taxon>Ancyrocephalidae</taxon>
        <taxon>Cichlidogyrus</taxon>
    </lineage>
</organism>
<dbReference type="EMBL" id="JBJKFK010001766">
    <property type="protein sequence ID" value="KAL3312281.1"/>
    <property type="molecule type" value="Genomic_DNA"/>
</dbReference>
<feature type="compositionally biased region" description="Basic and acidic residues" evidence="1">
    <location>
        <begin position="33"/>
        <end position="43"/>
    </location>
</feature>
<gene>
    <name evidence="2" type="ORF">Ciccas_009124</name>
</gene>
<feature type="region of interest" description="Disordered" evidence="1">
    <location>
        <begin position="1"/>
        <end position="131"/>
    </location>
</feature>
<sequence>MSGSYGSSDRKLMTRPEPPSRRRRSISPPPMPQEKRPFYEARKSTTGGRNIDNFLESVSRTYGPSAVSGSSSSERRSNPSSMDRDRWQHPPAQVVDYQHRTSSSSYSMQRSSPRNDTRNSSNWSGSGTRRY</sequence>
<dbReference type="Proteomes" id="UP001626550">
    <property type="component" value="Unassembled WGS sequence"/>
</dbReference>
<protein>
    <submittedName>
        <fullName evidence="2">Uncharacterized protein</fullName>
    </submittedName>
</protein>
<feature type="compositionally biased region" description="Polar residues" evidence="1">
    <location>
        <begin position="118"/>
        <end position="131"/>
    </location>
</feature>
<evidence type="ECO:0000256" key="1">
    <source>
        <dbReference type="SAM" id="MobiDB-lite"/>
    </source>
</evidence>
<reference evidence="2 3" key="1">
    <citation type="submission" date="2024-11" db="EMBL/GenBank/DDBJ databases">
        <title>Adaptive evolution of stress response genes in parasites aligns with host niche diversity.</title>
        <authorList>
            <person name="Hahn C."/>
            <person name="Resl P."/>
        </authorList>
    </citation>
    <scope>NUCLEOTIDE SEQUENCE [LARGE SCALE GENOMIC DNA]</scope>
    <source>
        <strain evidence="2">EGGRZ-B1_66</strain>
        <tissue evidence="2">Body</tissue>
    </source>
</reference>
<comment type="caution">
    <text evidence="2">The sequence shown here is derived from an EMBL/GenBank/DDBJ whole genome shotgun (WGS) entry which is preliminary data.</text>
</comment>
<accession>A0ABD2Q0P8</accession>
<dbReference type="AlphaFoldDB" id="A0ABD2Q0P8"/>
<evidence type="ECO:0000313" key="2">
    <source>
        <dbReference type="EMBL" id="KAL3312281.1"/>
    </source>
</evidence>
<feature type="compositionally biased region" description="Basic and acidic residues" evidence="1">
    <location>
        <begin position="8"/>
        <end position="20"/>
    </location>
</feature>
<name>A0ABD2Q0P8_9PLAT</name>
<evidence type="ECO:0000313" key="3">
    <source>
        <dbReference type="Proteomes" id="UP001626550"/>
    </source>
</evidence>